<keyword evidence="3" id="KW-1185">Reference proteome</keyword>
<dbReference type="Proteomes" id="UP001196413">
    <property type="component" value="Unassembled WGS sequence"/>
</dbReference>
<feature type="compositionally biased region" description="Basic and acidic residues" evidence="1">
    <location>
        <begin position="52"/>
        <end position="66"/>
    </location>
</feature>
<gene>
    <name evidence="2" type="ORF">KIN20_015114</name>
</gene>
<dbReference type="AlphaFoldDB" id="A0AAD5MWU1"/>
<accession>A0AAD5MWU1</accession>
<proteinExistence type="predicted"/>
<evidence type="ECO:0000313" key="2">
    <source>
        <dbReference type="EMBL" id="KAJ1357081.1"/>
    </source>
</evidence>
<organism evidence="2 3">
    <name type="scientific">Parelaphostrongylus tenuis</name>
    <name type="common">Meningeal worm</name>
    <dbReference type="NCBI Taxonomy" id="148309"/>
    <lineage>
        <taxon>Eukaryota</taxon>
        <taxon>Metazoa</taxon>
        <taxon>Ecdysozoa</taxon>
        <taxon>Nematoda</taxon>
        <taxon>Chromadorea</taxon>
        <taxon>Rhabditida</taxon>
        <taxon>Rhabditina</taxon>
        <taxon>Rhabditomorpha</taxon>
        <taxon>Strongyloidea</taxon>
        <taxon>Metastrongylidae</taxon>
        <taxon>Parelaphostrongylus</taxon>
    </lineage>
</organism>
<dbReference type="EMBL" id="JAHQIW010003032">
    <property type="protein sequence ID" value="KAJ1357081.1"/>
    <property type="molecule type" value="Genomic_DNA"/>
</dbReference>
<name>A0AAD5MWU1_PARTN</name>
<evidence type="ECO:0000256" key="1">
    <source>
        <dbReference type="SAM" id="MobiDB-lite"/>
    </source>
</evidence>
<protein>
    <submittedName>
        <fullName evidence="2">Uncharacterized protein</fullName>
    </submittedName>
</protein>
<feature type="region of interest" description="Disordered" evidence="1">
    <location>
        <begin position="38"/>
        <end position="66"/>
    </location>
</feature>
<reference evidence="2" key="1">
    <citation type="submission" date="2021-06" db="EMBL/GenBank/DDBJ databases">
        <title>Parelaphostrongylus tenuis whole genome reference sequence.</title>
        <authorList>
            <person name="Garwood T.J."/>
            <person name="Larsen P.A."/>
            <person name="Fountain-Jones N.M."/>
            <person name="Garbe J.R."/>
            <person name="Macchietto M.G."/>
            <person name="Kania S.A."/>
            <person name="Gerhold R.W."/>
            <person name="Richards J.E."/>
            <person name="Wolf T.M."/>
        </authorList>
    </citation>
    <scope>NUCLEOTIDE SEQUENCE</scope>
    <source>
        <strain evidence="2">MNPRO001-30</strain>
        <tissue evidence="2">Meninges</tissue>
    </source>
</reference>
<comment type="caution">
    <text evidence="2">The sequence shown here is derived from an EMBL/GenBank/DDBJ whole genome shotgun (WGS) entry which is preliminary data.</text>
</comment>
<evidence type="ECO:0000313" key="3">
    <source>
        <dbReference type="Proteomes" id="UP001196413"/>
    </source>
</evidence>
<sequence>MAISPQNLGYSLPIYRLNGLTSRFTSIVRKHSSLSGGLRVSVNPYKRNPMKKIQDKRLRKPLLEDN</sequence>